<protein>
    <submittedName>
        <fullName evidence="1">Uncharacterized protein</fullName>
    </submittedName>
</protein>
<sequence length="989" mass="105741">MLSMLRPHLPAQRGAGGVRGSLRWLEEAMRASGANPAAVRNIIYKDVGLPADMQALYAILSRLYAEAGLSAPPLQLPASVPTDLELLGRSKKRAYRTFLSGILAGRTPRLMVAGKAGVGKTLLIEHLERELSRQVPALRLTRLLLGEDISAALGSGDGSHPNLPFALQAEQQARAAQQFLQGCVVGGRGALLIRVSGGGSLGGCQFGGMPLRGRDAEPVSSAAWAAEHLLRRAPEGLAVLLALEEASDLPPDLRAEVIHLAQPSSVEARRYLMSTLSVDAARADELVRQTGRHLDRLTLLVSAKRGQPVAAKLLADPQAARLLAALQVAQGPVGVSAPRPILEAALGQALESLPPYLRALLDEVNPAEPRPISPSLLTEISAQQDPTVLRQTWQRLASAARLRPEWAEWELRALTELRDWPALRAWFESHPDSAALAAPLWSRVRQSAPPPVRQAVARWVVTHHATLGRYDHPQARDALFTLLEAEESGPRLWARIKLAESSLDAGQFEAAAAQLAHPEVRAALDRPGPVDAWHAEAQADALLVEAALKRWQGDLSAATAFVEDPRTDSSGARATLWRGLIAKDAGRWADALSLLMSVPPTSPLLFARARAQEGDLRLRLGQVAAALSALNDASARLQLGGASPQERARTEARAATALRRSGHALAALERSRAAQALTAQVATAQPSTAVQPPADEADPVLQARLVSESIPLHLALGQWPEALRAAARALALLAEPNARQAEAAYRTRRTEYRAALIYLSRGLGLPYLHPFRGPGAEGDNADLRRARQILDALLSAAHGLSDREQVLAFDMRLSRVLCEPDAAAALNFAKLALELTDHPYAEAQARATLAEALLRGEQIGAALGEINRAHALLRRVAPSGTADTDPGLHAQLLTLEARAGLLEGPAGARTALTWLQDALTEAHLAPFRAGVWREVGRLLEGVVGGEALALRLWPQLGLPQFDLGVWRLADALPLALAPEPKADPLDSAP</sequence>
<dbReference type="InterPro" id="IPR027417">
    <property type="entry name" value="P-loop_NTPase"/>
</dbReference>
<evidence type="ECO:0000313" key="1">
    <source>
        <dbReference type="EMBL" id="AZI43950.1"/>
    </source>
</evidence>
<accession>A0A3G8YGI4</accession>
<evidence type="ECO:0000313" key="2">
    <source>
        <dbReference type="Proteomes" id="UP000276417"/>
    </source>
</evidence>
<dbReference type="EMBL" id="CP034183">
    <property type="protein sequence ID" value="AZI43950.1"/>
    <property type="molecule type" value="Genomic_DNA"/>
</dbReference>
<reference evidence="1 2" key="1">
    <citation type="submission" date="2018-11" db="EMBL/GenBank/DDBJ databases">
        <title>Deinococcus shelandsis sp. nov., isolated from South Shetland Islands soil of Antarctica.</title>
        <authorList>
            <person name="Tian J."/>
        </authorList>
    </citation>
    <scope>NUCLEOTIDE SEQUENCE [LARGE SCALE GENOMIC DNA]</scope>
    <source>
        <strain evidence="1 2">S14-83T</strain>
    </source>
</reference>
<dbReference type="AlphaFoldDB" id="A0A3G8YGI4"/>
<dbReference type="Proteomes" id="UP000276417">
    <property type="component" value="Chromosome 1"/>
</dbReference>
<keyword evidence="2" id="KW-1185">Reference proteome</keyword>
<organism evidence="1 2">
    <name type="scientific">Deinococcus psychrotolerans</name>
    <dbReference type="NCBI Taxonomy" id="2489213"/>
    <lineage>
        <taxon>Bacteria</taxon>
        <taxon>Thermotogati</taxon>
        <taxon>Deinococcota</taxon>
        <taxon>Deinococci</taxon>
        <taxon>Deinococcales</taxon>
        <taxon>Deinococcaceae</taxon>
        <taxon>Deinococcus</taxon>
    </lineage>
</organism>
<name>A0A3G8YGI4_9DEIO</name>
<dbReference type="KEGG" id="dph:EHF33_11980"/>
<proteinExistence type="predicted"/>
<dbReference type="SUPFAM" id="SSF52540">
    <property type="entry name" value="P-loop containing nucleoside triphosphate hydrolases"/>
    <property type="match status" value="1"/>
</dbReference>
<dbReference type="OrthoDB" id="51899at2"/>
<gene>
    <name evidence="1" type="ORF">EHF33_11980</name>
</gene>